<dbReference type="Proteomes" id="UP001164929">
    <property type="component" value="Chromosome 6"/>
</dbReference>
<comment type="caution">
    <text evidence="1">The sequence shown here is derived from an EMBL/GenBank/DDBJ whole genome shotgun (WGS) entry which is preliminary data.</text>
</comment>
<protein>
    <submittedName>
        <fullName evidence="1">Uncharacterized protein</fullName>
    </submittedName>
</protein>
<evidence type="ECO:0000313" key="2">
    <source>
        <dbReference type="Proteomes" id="UP001164929"/>
    </source>
</evidence>
<organism evidence="1 2">
    <name type="scientific">Populus alba x Populus x berolinensis</name>
    <dbReference type="NCBI Taxonomy" id="444605"/>
    <lineage>
        <taxon>Eukaryota</taxon>
        <taxon>Viridiplantae</taxon>
        <taxon>Streptophyta</taxon>
        <taxon>Embryophyta</taxon>
        <taxon>Tracheophyta</taxon>
        <taxon>Spermatophyta</taxon>
        <taxon>Magnoliopsida</taxon>
        <taxon>eudicotyledons</taxon>
        <taxon>Gunneridae</taxon>
        <taxon>Pentapetalae</taxon>
        <taxon>rosids</taxon>
        <taxon>fabids</taxon>
        <taxon>Malpighiales</taxon>
        <taxon>Salicaceae</taxon>
        <taxon>Saliceae</taxon>
        <taxon>Populus</taxon>
    </lineage>
</organism>
<proteinExistence type="predicted"/>
<name>A0AAD6W1C0_9ROSI</name>
<accession>A0AAD6W1C0</accession>
<evidence type="ECO:0000313" key="1">
    <source>
        <dbReference type="EMBL" id="KAJ6995520.1"/>
    </source>
</evidence>
<gene>
    <name evidence="1" type="ORF">NC653_018101</name>
</gene>
<dbReference type="AlphaFoldDB" id="A0AAD6W1C0"/>
<sequence>MAGLQYYFLSYRFLLSSPTVCC</sequence>
<reference evidence="1" key="1">
    <citation type="journal article" date="2023" name="Mol. Ecol. Resour.">
        <title>Chromosome-level genome assembly of a triploid poplar Populus alba 'Berolinensis'.</title>
        <authorList>
            <person name="Chen S."/>
            <person name="Yu Y."/>
            <person name="Wang X."/>
            <person name="Wang S."/>
            <person name="Zhang T."/>
            <person name="Zhou Y."/>
            <person name="He R."/>
            <person name="Meng N."/>
            <person name="Wang Y."/>
            <person name="Liu W."/>
            <person name="Liu Z."/>
            <person name="Liu J."/>
            <person name="Guo Q."/>
            <person name="Huang H."/>
            <person name="Sederoff R.R."/>
            <person name="Wang G."/>
            <person name="Qu G."/>
            <person name="Chen S."/>
        </authorList>
    </citation>
    <scope>NUCLEOTIDE SEQUENCE</scope>
    <source>
        <strain evidence="1">SC-2020</strain>
    </source>
</reference>
<keyword evidence="2" id="KW-1185">Reference proteome</keyword>
<dbReference type="EMBL" id="JAQIZT010000006">
    <property type="protein sequence ID" value="KAJ6995520.1"/>
    <property type="molecule type" value="Genomic_DNA"/>
</dbReference>